<keyword evidence="1" id="KW-0812">Transmembrane</keyword>
<dbReference type="EnsemblPlants" id="AET3Gv20064800.3">
    <property type="protein sequence ID" value="AET3Gv20064800.3"/>
    <property type="gene ID" value="AET3Gv20064800"/>
</dbReference>
<keyword evidence="3" id="KW-1185">Reference proteome</keyword>
<reference evidence="2" key="3">
    <citation type="journal article" date="2017" name="Nature">
        <title>Genome sequence of the progenitor of the wheat D genome Aegilops tauschii.</title>
        <authorList>
            <person name="Luo M.C."/>
            <person name="Gu Y.Q."/>
            <person name="Puiu D."/>
            <person name="Wang H."/>
            <person name="Twardziok S.O."/>
            <person name="Deal K.R."/>
            <person name="Huo N."/>
            <person name="Zhu T."/>
            <person name="Wang L."/>
            <person name="Wang Y."/>
            <person name="McGuire P.E."/>
            <person name="Liu S."/>
            <person name="Long H."/>
            <person name="Ramasamy R.K."/>
            <person name="Rodriguez J.C."/>
            <person name="Van S.L."/>
            <person name="Yuan L."/>
            <person name="Wang Z."/>
            <person name="Xia Z."/>
            <person name="Xiao L."/>
            <person name="Anderson O.D."/>
            <person name="Ouyang S."/>
            <person name="Liang Y."/>
            <person name="Zimin A.V."/>
            <person name="Pertea G."/>
            <person name="Qi P."/>
            <person name="Bennetzen J.L."/>
            <person name="Dai X."/>
            <person name="Dawson M.W."/>
            <person name="Muller H.G."/>
            <person name="Kugler K."/>
            <person name="Rivarola-Duarte L."/>
            <person name="Spannagl M."/>
            <person name="Mayer K.F.X."/>
            <person name="Lu F.H."/>
            <person name="Bevan M.W."/>
            <person name="Leroy P."/>
            <person name="Li P."/>
            <person name="You F.M."/>
            <person name="Sun Q."/>
            <person name="Liu Z."/>
            <person name="Lyons E."/>
            <person name="Wicker T."/>
            <person name="Salzberg S.L."/>
            <person name="Devos K.M."/>
            <person name="Dvorak J."/>
        </authorList>
    </citation>
    <scope>NUCLEOTIDE SEQUENCE [LARGE SCALE GENOMIC DNA]</scope>
    <source>
        <strain evidence="2">cv. AL8/78</strain>
    </source>
</reference>
<reference evidence="3" key="2">
    <citation type="journal article" date="2017" name="Nat. Plants">
        <title>The Aegilops tauschii genome reveals multiple impacts of transposons.</title>
        <authorList>
            <person name="Zhao G."/>
            <person name="Zou C."/>
            <person name="Li K."/>
            <person name="Wang K."/>
            <person name="Li T."/>
            <person name="Gao L."/>
            <person name="Zhang X."/>
            <person name="Wang H."/>
            <person name="Yang Z."/>
            <person name="Liu X."/>
            <person name="Jiang W."/>
            <person name="Mao L."/>
            <person name="Kong X."/>
            <person name="Jiao Y."/>
            <person name="Jia J."/>
        </authorList>
    </citation>
    <scope>NUCLEOTIDE SEQUENCE [LARGE SCALE GENOMIC DNA]</scope>
    <source>
        <strain evidence="3">cv. AL8/78</strain>
    </source>
</reference>
<sequence length="102" mass="11708">SLCILFISPENIIIFITHEYFNIIFVTYVLQISLKNLVHAKWAALFGTDLSLTCVRLMLHECLLSTFCSSAIIGAVNSDIIFAVGRAFNLWRHYFSLLIFQY</sequence>
<proteinExistence type="predicted"/>
<evidence type="ECO:0000256" key="1">
    <source>
        <dbReference type="SAM" id="Phobius"/>
    </source>
</evidence>
<reference evidence="2" key="4">
    <citation type="submission" date="2019-03" db="UniProtKB">
        <authorList>
            <consortium name="EnsemblPlants"/>
        </authorList>
    </citation>
    <scope>IDENTIFICATION</scope>
</reference>
<accession>A0A453DSP6</accession>
<keyword evidence="1" id="KW-1133">Transmembrane helix</keyword>
<dbReference type="AlphaFoldDB" id="A0A453DSP6"/>
<reference evidence="3" key="1">
    <citation type="journal article" date="2014" name="Science">
        <title>Ancient hybridizations among the ancestral genomes of bread wheat.</title>
        <authorList>
            <consortium name="International Wheat Genome Sequencing Consortium,"/>
            <person name="Marcussen T."/>
            <person name="Sandve S.R."/>
            <person name="Heier L."/>
            <person name="Spannagl M."/>
            <person name="Pfeifer M."/>
            <person name="Jakobsen K.S."/>
            <person name="Wulff B.B."/>
            <person name="Steuernagel B."/>
            <person name="Mayer K.F."/>
            <person name="Olsen O.A."/>
        </authorList>
    </citation>
    <scope>NUCLEOTIDE SEQUENCE [LARGE SCALE GENOMIC DNA]</scope>
    <source>
        <strain evidence="3">cv. AL8/78</strain>
    </source>
</reference>
<feature type="transmembrane region" description="Helical" evidence="1">
    <location>
        <begin position="12"/>
        <end position="30"/>
    </location>
</feature>
<keyword evidence="1" id="KW-0472">Membrane</keyword>
<organism evidence="2 3">
    <name type="scientific">Aegilops tauschii subsp. strangulata</name>
    <name type="common">Goatgrass</name>
    <dbReference type="NCBI Taxonomy" id="200361"/>
    <lineage>
        <taxon>Eukaryota</taxon>
        <taxon>Viridiplantae</taxon>
        <taxon>Streptophyta</taxon>
        <taxon>Embryophyta</taxon>
        <taxon>Tracheophyta</taxon>
        <taxon>Spermatophyta</taxon>
        <taxon>Magnoliopsida</taxon>
        <taxon>Liliopsida</taxon>
        <taxon>Poales</taxon>
        <taxon>Poaceae</taxon>
        <taxon>BOP clade</taxon>
        <taxon>Pooideae</taxon>
        <taxon>Triticodae</taxon>
        <taxon>Triticeae</taxon>
        <taxon>Triticinae</taxon>
        <taxon>Aegilops</taxon>
    </lineage>
</organism>
<reference evidence="2" key="5">
    <citation type="journal article" date="2021" name="G3 (Bethesda)">
        <title>Aegilops tauschii genome assembly Aet v5.0 features greater sequence contiguity and improved annotation.</title>
        <authorList>
            <person name="Wang L."/>
            <person name="Zhu T."/>
            <person name="Rodriguez J.C."/>
            <person name="Deal K.R."/>
            <person name="Dubcovsky J."/>
            <person name="McGuire P.E."/>
            <person name="Lux T."/>
            <person name="Spannagl M."/>
            <person name="Mayer K.F.X."/>
            <person name="Baldrich P."/>
            <person name="Meyers B.C."/>
            <person name="Huo N."/>
            <person name="Gu Y.Q."/>
            <person name="Zhou H."/>
            <person name="Devos K.M."/>
            <person name="Bennetzen J.L."/>
            <person name="Unver T."/>
            <person name="Budak H."/>
            <person name="Gulick P.J."/>
            <person name="Galiba G."/>
            <person name="Kalapos B."/>
            <person name="Nelson D.R."/>
            <person name="Li P."/>
            <person name="You F.M."/>
            <person name="Luo M.C."/>
            <person name="Dvorak J."/>
        </authorList>
    </citation>
    <scope>NUCLEOTIDE SEQUENCE [LARGE SCALE GENOMIC DNA]</scope>
    <source>
        <strain evidence="2">cv. AL8/78</strain>
    </source>
</reference>
<evidence type="ECO:0000313" key="3">
    <source>
        <dbReference type="Proteomes" id="UP000015105"/>
    </source>
</evidence>
<name>A0A453DSP6_AEGTS</name>
<evidence type="ECO:0000313" key="2">
    <source>
        <dbReference type="EnsemblPlants" id="AET3Gv20064800.3"/>
    </source>
</evidence>
<dbReference type="Proteomes" id="UP000015105">
    <property type="component" value="Chromosome 3D"/>
</dbReference>
<dbReference type="Gramene" id="AET3Gv20064800.3">
    <property type="protein sequence ID" value="AET3Gv20064800.3"/>
    <property type="gene ID" value="AET3Gv20064800"/>
</dbReference>
<protein>
    <submittedName>
        <fullName evidence="2">Uncharacterized protein</fullName>
    </submittedName>
</protein>